<dbReference type="GO" id="GO:0008168">
    <property type="term" value="F:methyltransferase activity"/>
    <property type="evidence" value="ECO:0007669"/>
    <property type="project" value="UniProtKB-KW"/>
</dbReference>
<reference evidence="2" key="3">
    <citation type="submission" date="2023-06" db="EMBL/GenBank/DDBJ databases">
        <authorList>
            <consortium name="Clinical and Environmental Microbiology Branch: Whole genome sequencing antimicrobial resistance pathogens in the healthcare setting"/>
        </authorList>
    </citation>
    <scope>NUCLEOTIDE SEQUENCE</scope>
    <source>
        <strain evidence="2">Microbial</strain>
    </source>
</reference>
<dbReference type="Proteomes" id="UP000195540">
    <property type="component" value="Chromosome"/>
</dbReference>
<reference evidence="1 4" key="1">
    <citation type="submission" date="2017-05" db="EMBL/GenBank/DDBJ databases">
        <title>Whole genome sequencing of Proteus mirabilis AR_0155.</title>
        <authorList>
            <person name="Conlan S."/>
            <person name="Thomas P.J."/>
            <person name="Mullikin J."/>
            <person name="Frank K.M."/>
            <person name="Segre J.A."/>
        </authorList>
    </citation>
    <scope>NUCLEOTIDE SEQUENCE [LARGE SCALE GENOMIC DNA]</scope>
    <source>
        <strain evidence="1 4">AR_0155</strain>
    </source>
</reference>
<name>A0A1Z1SSV6_PROMI</name>
<evidence type="ECO:0000313" key="5">
    <source>
        <dbReference type="Proteomes" id="UP000251485"/>
    </source>
</evidence>
<reference evidence="3 5" key="2">
    <citation type="submission" date="2018-06" db="EMBL/GenBank/DDBJ databases">
        <authorList>
            <consortium name="Pathogen Informatics"/>
            <person name="Doyle S."/>
        </authorList>
    </citation>
    <scope>NUCLEOTIDE SEQUENCE [LARGE SCALE GENOMIC DNA]</scope>
    <source>
        <strain evidence="3 5">NCTC10975</strain>
    </source>
</reference>
<dbReference type="AlphaFoldDB" id="A0A1Z1SSV6"/>
<dbReference type="EMBL" id="ABKSPD020000001">
    <property type="protein sequence ID" value="EKW9774749.1"/>
    <property type="molecule type" value="Genomic_DNA"/>
</dbReference>
<evidence type="ECO:0000313" key="6">
    <source>
        <dbReference type="Proteomes" id="UP001171165"/>
    </source>
</evidence>
<dbReference type="OrthoDB" id="4528595at2"/>
<evidence type="ECO:0000313" key="4">
    <source>
        <dbReference type="Proteomes" id="UP000195540"/>
    </source>
</evidence>
<dbReference type="OMA" id="AMNMIGH"/>
<gene>
    <name evidence="1" type="ORF">AM402_04685</name>
    <name evidence="3" type="ORF">NCTC10975_05250</name>
    <name evidence="2" type="ORF">PW210_000513</name>
</gene>
<dbReference type="GO" id="GO:0032259">
    <property type="term" value="P:methylation"/>
    <property type="evidence" value="ECO:0007669"/>
    <property type="project" value="UniProtKB-KW"/>
</dbReference>
<evidence type="ECO:0000313" key="3">
    <source>
        <dbReference type="EMBL" id="SPZ04228.1"/>
    </source>
</evidence>
<dbReference type="EMBL" id="CP021694">
    <property type="protein sequence ID" value="ARX33476.1"/>
    <property type="molecule type" value="Genomic_DNA"/>
</dbReference>
<sequence length="245" mass="28145">MDNYEDYYTQSAEMYDILSEPHWETRKDTFIKSLKFMGVKTGNWLNIGSGTGQELSIIAQMFPDIHIFAIEPSASMRIGLMTRIMMLPEIQHQVTVIADTFQNTILPKSFSAAIICGCIGYFNQNDRKILWNKLANGLEKKGAILVDTMPFNTPCNISKILLNSKKIGNHIYEIYLSGKPIDQEAIRWNMNFKIIEDDKVIRNFNIERDWYTFGIEQVIKEASREGLVHENISSSTVPMAILRHK</sequence>
<dbReference type="Gene3D" id="3.40.50.150">
    <property type="entry name" value="Vaccinia Virus protein VP39"/>
    <property type="match status" value="1"/>
</dbReference>
<dbReference type="STRING" id="584.AOUC001_14465"/>
<organism evidence="2 6">
    <name type="scientific">Proteus mirabilis</name>
    <dbReference type="NCBI Taxonomy" id="584"/>
    <lineage>
        <taxon>Bacteria</taxon>
        <taxon>Pseudomonadati</taxon>
        <taxon>Pseudomonadota</taxon>
        <taxon>Gammaproteobacteria</taxon>
        <taxon>Enterobacterales</taxon>
        <taxon>Morganellaceae</taxon>
        <taxon>Proteus</taxon>
    </lineage>
</organism>
<keyword evidence="2" id="KW-0808">Transferase</keyword>
<dbReference type="RefSeq" id="WP_000371013.1">
    <property type="nucleotide sequence ID" value="NZ_ABFCQN020000017.1"/>
</dbReference>
<protein>
    <submittedName>
        <fullName evidence="1 2">SAM-dependent methyltransferase</fullName>
    </submittedName>
    <submittedName>
        <fullName evidence="3">Oxidoreductase (NAD-binding), involved in siderophore biosynthesis</fullName>
    </submittedName>
</protein>
<evidence type="ECO:0000313" key="2">
    <source>
        <dbReference type="EMBL" id="EKW9774749.1"/>
    </source>
</evidence>
<dbReference type="SUPFAM" id="SSF53335">
    <property type="entry name" value="S-adenosyl-L-methionine-dependent methyltransferases"/>
    <property type="match status" value="1"/>
</dbReference>
<evidence type="ECO:0000313" key="1">
    <source>
        <dbReference type="EMBL" id="ARX33476.1"/>
    </source>
</evidence>
<dbReference type="Proteomes" id="UP001171165">
    <property type="component" value="Unassembled WGS sequence"/>
</dbReference>
<dbReference type="InterPro" id="IPR029063">
    <property type="entry name" value="SAM-dependent_MTases_sf"/>
</dbReference>
<dbReference type="EMBL" id="UAUE01000039">
    <property type="protein sequence ID" value="SPZ04228.1"/>
    <property type="molecule type" value="Genomic_DNA"/>
</dbReference>
<accession>A0A1Z1SSV6</accession>
<dbReference type="GeneID" id="6803258"/>
<keyword evidence="2" id="KW-0489">Methyltransferase</keyword>
<dbReference type="Proteomes" id="UP000251485">
    <property type="component" value="Unassembled WGS sequence"/>
</dbReference>
<proteinExistence type="predicted"/>